<dbReference type="PANTHER" id="PTHR23421">
    <property type="entry name" value="BETA-GALACTOSIDASE RELATED"/>
    <property type="match status" value="1"/>
</dbReference>
<dbReference type="GO" id="GO:0004565">
    <property type="term" value="F:beta-galactosidase activity"/>
    <property type="evidence" value="ECO:0007669"/>
    <property type="project" value="UniProtKB-EC"/>
</dbReference>
<gene>
    <name evidence="8" type="ORF">WJU16_05460</name>
</gene>
<dbReference type="Pfam" id="PF01301">
    <property type="entry name" value="Glyco_hydro_35"/>
    <property type="match status" value="1"/>
</dbReference>
<feature type="chain" id="PRO_5047196621" description="Beta-galactosidase" evidence="6">
    <location>
        <begin position="24"/>
        <end position="748"/>
    </location>
</feature>
<protein>
    <recommendedName>
        <fullName evidence="4">Beta-galactosidase</fullName>
        <ecNumber evidence="4">3.2.1.23</ecNumber>
    </recommendedName>
</protein>
<evidence type="ECO:0000259" key="7">
    <source>
        <dbReference type="Pfam" id="PF01301"/>
    </source>
</evidence>
<dbReference type="RefSeq" id="WP_341837312.1">
    <property type="nucleotide sequence ID" value="NZ_CP149822.1"/>
</dbReference>
<dbReference type="Gene3D" id="2.102.20.10">
    <property type="entry name" value="Beta-galactosidase, domain 2"/>
    <property type="match status" value="1"/>
</dbReference>
<feature type="signal peptide" evidence="6">
    <location>
        <begin position="1"/>
        <end position="23"/>
    </location>
</feature>
<evidence type="ECO:0000313" key="9">
    <source>
        <dbReference type="Proteomes" id="UP001485459"/>
    </source>
</evidence>
<dbReference type="EMBL" id="CP149822">
    <property type="protein sequence ID" value="WZN42478.1"/>
    <property type="molecule type" value="Genomic_DNA"/>
</dbReference>
<evidence type="ECO:0000256" key="4">
    <source>
        <dbReference type="RuleBase" id="RU000675"/>
    </source>
</evidence>
<comment type="catalytic activity">
    <reaction evidence="4">
        <text>Hydrolysis of terminal non-reducing beta-D-galactose residues in beta-D-galactosides.</text>
        <dbReference type="EC" id="3.2.1.23"/>
    </reaction>
</comment>
<accession>A0ABZ2YRU4</accession>
<dbReference type="InterPro" id="IPR001944">
    <property type="entry name" value="Glycoside_Hdrlase_35"/>
</dbReference>
<feature type="domain" description="Glycoside hydrolase 35 catalytic" evidence="7">
    <location>
        <begin position="62"/>
        <end position="382"/>
    </location>
</feature>
<evidence type="ECO:0000256" key="1">
    <source>
        <dbReference type="ARBA" id="ARBA00009809"/>
    </source>
</evidence>
<name>A0ABZ2YRU4_9BACT</name>
<proteinExistence type="inferred from homology"/>
<sequence>MESKSAFLILSMAGLLYCSGANAQAREYTVDASASAEATGLPLSMKGTSPEGVRLEVNSKYFVKNGQPWFPVMGELHYNRVPAGEWATEIRKMKSAGISVIATYIFWNEHEIKQNHWDWSNNRDLRRFVETCKQNGMYVWLRIGPWCHGEQLHGGFPDWIEHMKGHRRNTPAYLDASAELFRQIGRQTQGLYFETGGPVIGVQLENEYASGEKSHIAELKKRAVQAGIKPVYWTVTANTVFDDAITDVIPLQGAYPYRGWEAGGGGPTKDFLYGNDQWIMTGAFGKVYYDISKYPRGLCEQGCGSQQTYQNRFIVEPHVVEAHLQNQVGRGMNLVGYYMFHGGTQTPGLAEPGYPASYDFQAPVSEFGLLRPSYHHLKVIHHFINDFGSDLATMRVVPAPHPVTNEKDTSELRFVARARGNSGFLFLCNTQVRVPMPAKNVSIKVKLDHETITFPEMKIAEETAPILPFNLTEQGLTIKYVTAQPLARITRDRHTTLFFFRLPGVLPEFGLDAKGVTKVNAGGWKQISAQTISRYSGGENPVEIQGMDGARVTLVFLSREEAEQSWRMTLKGKDVLILTKADVVMNDQGLELRQAGNHHFQLRVFPSDAISGKKTGPGKLFTLHSRKVKAASTIAVPLQSGSREATVPLPSGQTASIADWIMAVSYQGGKCELLRDGQLLTDDLYNGSGPWLITLRRFRDVQAPLQLAVHAWNKDITGVPEKLAQKIAAEGPRINGISLIPQYKTIIR</sequence>
<reference evidence="9" key="1">
    <citation type="submission" date="2024-03" db="EMBL/GenBank/DDBJ databases">
        <title>Chitinophaga horti sp. nov., isolated from garden soil.</title>
        <authorList>
            <person name="Lee D.S."/>
            <person name="Han D.M."/>
            <person name="Baek J.H."/>
            <person name="Choi D.G."/>
            <person name="Jeon J.H."/>
            <person name="Jeon C.O."/>
        </authorList>
    </citation>
    <scope>NUCLEOTIDE SEQUENCE [LARGE SCALE GENOMIC DNA]</scope>
    <source>
        <strain evidence="9">GPA1</strain>
    </source>
</reference>
<dbReference type="InterPro" id="IPR031330">
    <property type="entry name" value="Gly_Hdrlase_35_cat"/>
</dbReference>
<dbReference type="InterPro" id="IPR037110">
    <property type="entry name" value="Betagal_dom2_sf"/>
</dbReference>
<keyword evidence="9" id="KW-1185">Reference proteome</keyword>
<evidence type="ECO:0000256" key="3">
    <source>
        <dbReference type="ARBA" id="ARBA00023295"/>
    </source>
</evidence>
<dbReference type="PROSITE" id="PS01182">
    <property type="entry name" value="GLYCOSYL_HYDROL_F35"/>
    <property type="match status" value="1"/>
</dbReference>
<dbReference type="InterPro" id="IPR019801">
    <property type="entry name" value="Glyco_hydro_35_CS"/>
</dbReference>
<evidence type="ECO:0000256" key="2">
    <source>
        <dbReference type="ARBA" id="ARBA00022801"/>
    </source>
</evidence>
<organism evidence="8 9">
    <name type="scientific">Chitinophaga pollutisoli</name>
    <dbReference type="NCBI Taxonomy" id="3133966"/>
    <lineage>
        <taxon>Bacteria</taxon>
        <taxon>Pseudomonadati</taxon>
        <taxon>Bacteroidota</taxon>
        <taxon>Chitinophagia</taxon>
        <taxon>Chitinophagales</taxon>
        <taxon>Chitinophagaceae</taxon>
        <taxon>Chitinophaga</taxon>
    </lineage>
</organism>
<dbReference type="Gene3D" id="3.20.20.80">
    <property type="entry name" value="Glycosidases"/>
    <property type="match status" value="1"/>
</dbReference>
<keyword evidence="6" id="KW-0732">Signal</keyword>
<evidence type="ECO:0000256" key="5">
    <source>
        <dbReference type="RuleBase" id="RU003679"/>
    </source>
</evidence>
<keyword evidence="2 4" id="KW-0378">Hydrolase</keyword>
<dbReference type="EC" id="3.2.1.23" evidence="4"/>
<dbReference type="SUPFAM" id="SSF51445">
    <property type="entry name" value="(Trans)glycosidases"/>
    <property type="match status" value="1"/>
</dbReference>
<evidence type="ECO:0000256" key="6">
    <source>
        <dbReference type="SAM" id="SignalP"/>
    </source>
</evidence>
<keyword evidence="3 4" id="KW-0326">Glycosidase</keyword>
<dbReference type="InterPro" id="IPR017853">
    <property type="entry name" value="GH"/>
</dbReference>
<dbReference type="Proteomes" id="UP001485459">
    <property type="component" value="Chromosome"/>
</dbReference>
<evidence type="ECO:0000313" key="8">
    <source>
        <dbReference type="EMBL" id="WZN42478.1"/>
    </source>
</evidence>
<comment type="similarity">
    <text evidence="1 5">Belongs to the glycosyl hydrolase 35 family.</text>
</comment>
<dbReference type="PRINTS" id="PR00742">
    <property type="entry name" value="GLHYDRLASE35"/>
</dbReference>